<gene>
    <name evidence="3" type="ORF">FH972_004458</name>
</gene>
<dbReference type="Pfam" id="PF23247">
    <property type="entry name" value="LRR_RPS2"/>
    <property type="match status" value="1"/>
</dbReference>
<keyword evidence="4" id="KW-1185">Reference proteome</keyword>
<keyword evidence="1" id="KW-0611">Plant defense</keyword>
<dbReference type="EMBL" id="CM017322">
    <property type="protein sequence ID" value="KAE8007901.1"/>
    <property type="molecule type" value="Genomic_DNA"/>
</dbReference>
<evidence type="ECO:0000256" key="1">
    <source>
        <dbReference type="ARBA" id="ARBA00022821"/>
    </source>
</evidence>
<dbReference type="Gene3D" id="3.80.10.10">
    <property type="entry name" value="Ribonuclease Inhibitor"/>
    <property type="match status" value="2"/>
</dbReference>
<name>A0A5N6QL71_9ROSI</name>
<dbReference type="PANTHER" id="PTHR33463:SF179">
    <property type="entry name" value="NB-ARC DOMAIN-CONTAINING PROTEIN"/>
    <property type="match status" value="1"/>
</dbReference>
<sequence>MRSGLCVYNEESEIEPEAVKMDEHVLDTIILMQGGLVLTKLPKDIEDWKNVKEINLMHNELSSLPENPSCPRLLALILHNKNKFKTIPPSFFDYMPALQILNLSRTDISVMESDALVPRGVISALFCLKELMISVNPDDKRAELVRYFLLNSPMWVHPLLSNFRLTIGHHVNRIMSRLSGDVEFELERWERCLKYINGDQTIPEEIKTILQYPTTFFLERHATAKKLSGSRIEKQLKCCVVGECNEVEVIIDETDAHEGVVLGSLEYLCIYYMKNLRRIWEGPIQPKCSSLLKFLTLRTCPVLTTIFIKGLLDNLCNLEELTIDDYPSIKTLVSCKVSAEHKTSHFLPNLKRMSLYYMLGLFSISSGLHTAPRLESLSFYDCPNLKNMSIEEVSNKDLKKIKAELVSSWPAQNPYDTMVSYTRSQAPCKIQKNKTSVVLTFFSNLAFCLDERSINQINLFGSPIVDKDQPNNYPPLTH</sequence>
<dbReference type="InterPro" id="IPR057135">
    <property type="entry name" value="At4g27190-like_LRR"/>
</dbReference>
<reference evidence="3 4" key="1">
    <citation type="submission" date="2019-06" db="EMBL/GenBank/DDBJ databases">
        <title>A chromosomal-level reference genome of Carpinus fangiana (Coryloideae, Betulaceae).</title>
        <authorList>
            <person name="Yang X."/>
            <person name="Wang Z."/>
            <person name="Zhang L."/>
            <person name="Hao G."/>
            <person name="Liu J."/>
            <person name="Yang Y."/>
        </authorList>
    </citation>
    <scope>NUCLEOTIDE SEQUENCE [LARGE SCALE GENOMIC DNA]</scope>
    <source>
        <strain evidence="3">Cfa_2016G</strain>
        <tissue evidence="3">Leaf</tissue>
    </source>
</reference>
<evidence type="ECO:0000259" key="2">
    <source>
        <dbReference type="Pfam" id="PF23247"/>
    </source>
</evidence>
<organism evidence="3 4">
    <name type="scientific">Carpinus fangiana</name>
    <dbReference type="NCBI Taxonomy" id="176857"/>
    <lineage>
        <taxon>Eukaryota</taxon>
        <taxon>Viridiplantae</taxon>
        <taxon>Streptophyta</taxon>
        <taxon>Embryophyta</taxon>
        <taxon>Tracheophyta</taxon>
        <taxon>Spermatophyta</taxon>
        <taxon>Magnoliopsida</taxon>
        <taxon>eudicotyledons</taxon>
        <taxon>Gunneridae</taxon>
        <taxon>Pentapetalae</taxon>
        <taxon>rosids</taxon>
        <taxon>fabids</taxon>
        <taxon>Fagales</taxon>
        <taxon>Betulaceae</taxon>
        <taxon>Carpinus</taxon>
    </lineage>
</organism>
<accession>A0A5N6QL71</accession>
<proteinExistence type="predicted"/>
<evidence type="ECO:0000313" key="3">
    <source>
        <dbReference type="EMBL" id="KAE8007901.1"/>
    </source>
</evidence>
<dbReference type="OrthoDB" id="998760at2759"/>
<evidence type="ECO:0000313" key="4">
    <source>
        <dbReference type="Proteomes" id="UP000327013"/>
    </source>
</evidence>
<dbReference type="Proteomes" id="UP000327013">
    <property type="component" value="Chromosome 2"/>
</dbReference>
<dbReference type="AlphaFoldDB" id="A0A5N6QL71"/>
<dbReference type="SUPFAM" id="SSF52058">
    <property type="entry name" value="L domain-like"/>
    <property type="match status" value="1"/>
</dbReference>
<dbReference type="PANTHER" id="PTHR33463">
    <property type="entry name" value="NB-ARC DOMAIN-CONTAINING PROTEIN-RELATED"/>
    <property type="match status" value="1"/>
</dbReference>
<dbReference type="InterPro" id="IPR032675">
    <property type="entry name" value="LRR_dom_sf"/>
</dbReference>
<protein>
    <recommendedName>
        <fullName evidence="2">Disease resistance protein At4g27190-like leucine-rich repeats domain-containing protein</fullName>
    </recommendedName>
</protein>
<dbReference type="InterPro" id="IPR050905">
    <property type="entry name" value="Plant_NBS-LRR"/>
</dbReference>
<feature type="domain" description="Disease resistance protein At4g27190-like leucine-rich repeats" evidence="2">
    <location>
        <begin position="273"/>
        <end position="389"/>
    </location>
</feature>